<name>A0A0M3IWB9_ASCLU</name>
<feature type="compositionally biased region" description="Basic and acidic residues" evidence="1">
    <location>
        <begin position="107"/>
        <end position="123"/>
    </location>
</feature>
<sequence>MLPQELKSSVDSMKRDASCAQQVRLASLAQMDLPVHLDLMASLVHPALPAKKDLLVLRDRQEKQDQRVLQVPPEKEHLEKTERKVRVKKGRKGRQVHLDHQGSLGQMERKERMERQDRKDRPVLLEKKVLPESQEHQEHADKPVYLGTMLLIVLVHHARMFLSVASSNLKCVADFHFKLVQFPLSAMTTNMKINFF</sequence>
<feature type="region of interest" description="Disordered" evidence="1">
    <location>
        <begin position="72"/>
        <end position="123"/>
    </location>
</feature>
<proteinExistence type="predicted"/>
<evidence type="ECO:0000313" key="2">
    <source>
        <dbReference type="Proteomes" id="UP000036681"/>
    </source>
</evidence>
<evidence type="ECO:0000313" key="3">
    <source>
        <dbReference type="WBParaSite" id="ALUE_0002304701-mRNA-1"/>
    </source>
</evidence>
<feature type="compositionally biased region" description="Basic residues" evidence="1">
    <location>
        <begin position="85"/>
        <end position="95"/>
    </location>
</feature>
<organism evidence="2 3">
    <name type="scientific">Ascaris lumbricoides</name>
    <name type="common">Giant roundworm</name>
    <dbReference type="NCBI Taxonomy" id="6252"/>
    <lineage>
        <taxon>Eukaryota</taxon>
        <taxon>Metazoa</taxon>
        <taxon>Ecdysozoa</taxon>
        <taxon>Nematoda</taxon>
        <taxon>Chromadorea</taxon>
        <taxon>Rhabditida</taxon>
        <taxon>Spirurina</taxon>
        <taxon>Ascaridomorpha</taxon>
        <taxon>Ascaridoidea</taxon>
        <taxon>Ascarididae</taxon>
        <taxon>Ascaris</taxon>
    </lineage>
</organism>
<keyword evidence="2" id="KW-1185">Reference proteome</keyword>
<dbReference type="WBParaSite" id="ALUE_0002304701-mRNA-1">
    <property type="protein sequence ID" value="ALUE_0002304701-mRNA-1"/>
    <property type="gene ID" value="ALUE_0002304701"/>
</dbReference>
<reference evidence="3" key="1">
    <citation type="submission" date="2017-02" db="UniProtKB">
        <authorList>
            <consortium name="WormBaseParasite"/>
        </authorList>
    </citation>
    <scope>IDENTIFICATION</scope>
</reference>
<feature type="compositionally biased region" description="Basic and acidic residues" evidence="1">
    <location>
        <begin position="73"/>
        <end position="84"/>
    </location>
</feature>
<evidence type="ECO:0000256" key="1">
    <source>
        <dbReference type="SAM" id="MobiDB-lite"/>
    </source>
</evidence>
<accession>A0A0M3IWB9</accession>
<dbReference type="AlphaFoldDB" id="A0A0M3IWB9"/>
<protein>
    <submittedName>
        <fullName evidence="3">Mediator complex subunit 19</fullName>
    </submittedName>
</protein>
<dbReference type="Proteomes" id="UP000036681">
    <property type="component" value="Unplaced"/>
</dbReference>